<comment type="caution">
    <text evidence="4">The sequence shown here is derived from an EMBL/GenBank/DDBJ whole genome shotgun (WGS) entry which is preliminary data.</text>
</comment>
<dbReference type="InterPro" id="IPR026791">
    <property type="entry name" value="DOCK"/>
</dbReference>
<keyword evidence="5" id="KW-1185">Reference proteome</keyword>
<dbReference type="AlphaFoldDB" id="A0AAV5LXY5"/>
<dbReference type="PANTHER" id="PTHR23317">
    <property type="entry name" value="DEDICATOR OF CYTOKINESIS DOCK"/>
    <property type="match status" value="1"/>
</dbReference>
<dbReference type="CDD" id="cd08679">
    <property type="entry name" value="C2_DOCK180_related"/>
    <property type="match status" value="1"/>
</dbReference>
<sequence>MYPREPGLSLQKWAHTQVAVGAWVACYHDEIKVSLPAVWTPLHHLIFTFFHVDLQMKLEAPKPVVIGYAALPLSTHARVQSEISLPIMKELVPQYPQENGKERLDYLEDGKTIFKLRLRLCSSFYPINERIWDFFLEYDRHTLQTSPPWGSELLEVYWLCLFLQSLQLSWLNPLLVFIISLVLVFYNF</sequence>
<dbReference type="Proteomes" id="UP001054252">
    <property type="component" value="Unassembled WGS sequence"/>
</dbReference>
<organism evidence="4 5">
    <name type="scientific">Rubroshorea leprosula</name>
    <dbReference type="NCBI Taxonomy" id="152421"/>
    <lineage>
        <taxon>Eukaryota</taxon>
        <taxon>Viridiplantae</taxon>
        <taxon>Streptophyta</taxon>
        <taxon>Embryophyta</taxon>
        <taxon>Tracheophyta</taxon>
        <taxon>Spermatophyta</taxon>
        <taxon>Magnoliopsida</taxon>
        <taxon>eudicotyledons</taxon>
        <taxon>Gunneridae</taxon>
        <taxon>Pentapetalae</taxon>
        <taxon>rosids</taxon>
        <taxon>malvids</taxon>
        <taxon>Malvales</taxon>
        <taxon>Dipterocarpaceae</taxon>
        <taxon>Rubroshorea</taxon>
    </lineage>
</organism>
<keyword evidence="2" id="KW-1133">Transmembrane helix</keyword>
<comment type="similarity">
    <text evidence="1">Belongs to the DOCK family.</text>
</comment>
<feature type="transmembrane region" description="Helical" evidence="2">
    <location>
        <begin position="168"/>
        <end position="186"/>
    </location>
</feature>
<dbReference type="Pfam" id="PF14429">
    <property type="entry name" value="DOCK-C2"/>
    <property type="match status" value="1"/>
</dbReference>
<feature type="domain" description="C2 DOCK-type" evidence="3">
    <location>
        <begin position="1"/>
        <end position="121"/>
    </location>
</feature>
<keyword evidence="2" id="KW-0812">Transmembrane</keyword>
<protein>
    <recommendedName>
        <fullName evidence="3">C2 DOCK-type domain-containing protein</fullName>
    </recommendedName>
</protein>
<evidence type="ECO:0000259" key="3">
    <source>
        <dbReference type="PROSITE" id="PS51650"/>
    </source>
</evidence>
<dbReference type="InterPro" id="IPR035892">
    <property type="entry name" value="C2_domain_sf"/>
</dbReference>
<dbReference type="InterPro" id="IPR027007">
    <property type="entry name" value="C2_DOCK-type_domain"/>
</dbReference>
<dbReference type="Gene3D" id="2.60.40.150">
    <property type="entry name" value="C2 domain"/>
    <property type="match status" value="1"/>
</dbReference>
<dbReference type="PANTHER" id="PTHR23317:SF76">
    <property type="entry name" value="LD20667P"/>
    <property type="match status" value="1"/>
</dbReference>
<dbReference type="GO" id="GO:0007264">
    <property type="term" value="P:small GTPase-mediated signal transduction"/>
    <property type="evidence" value="ECO:0007669"/>
    <property type="project" value="InterPro"/>
</dbReference>
<dbReference type="GO" id="GO:0005085">
    <property type="term" value="F:guanyl-nucleotide exchange factor activity"/>
    <property type="evidence" value="ECO:0007669"/>
    <property type="project" value="InterPro"/>
</dbReference>
<dbReference type="EMBL" id="BPVZ01000154">
    <property type="protein sequence ID" value="GKV41924.1"/>
    <property type="molecule type" value="Genomic_DNA"/>
</dbReference>
<evidence type="ECO:0000313" key="5">
    <source>
        <dbReference type="Proteomes" id="UP001054252"/>
    </source>
</evidence>
<accession>A0AAV5LXY5</accession>
<proteinExistence type="inferred from homology"/>
<dbReference type="PROSITE" id="PS51650">
    <property type="entry name" value="C2_DOCK"/>
    <property type="match status" value="1"/>
</dbReference>
<keyword evidence="2" id="KW-0472">Membrane</keyword>
<evidence type="ECO:0000256" key="1">
    <source>
        <dbReference type="PROSITE-ProRule" id="PRU00983"/>
    </source>
</evidence>
<dbReference type="PROSITE" id="PS51257">
    <property type="entry name" value="PROKAR_LIPOPROTEIN"/>
    <property type="match status" value="1"/>
</dbReference>
<reference evidence="4 5" key="1">
    <citation type="journal article" date="2021" name="Commun. Biol.">
        <title>The genome of Shorea leprosula (Dipterocarpaceae) highlights the ecological relevance of drought in aseasonal tropical rainforests.</title>
        <authorList>
            <person name="Ng K.K.S."/>
            <person name="Kobayashi M.J."/>
            <person name="Fawcett J.A."/>
            <person name="Hatakeyama M."/>
            <person name="Paape T."/>
            <person name="Ng C.H."/>
            <person name="Ang C.C."/>
            <person name="Tnah L.H."/>
            <person name="Lee C.T."/>
            <person name="Nishiyama T."/>
            <person name="Sese J."/>
            <person name="O'Brien M.J."/>
            <person name="Copetti D."/>
            <person name="Mohd Noor M.I."/>
            <person name="Ong R.C."/>
            <person name="Putra M."/>
            <person name="Sireger I.Z."/>
            <person name="Indrioko S."/>
            <person name="Kosugi Y."/>
            <person name="Izuno A."/>
            <person name="Isagi Y."/>
            <person name="Lee S.L."/>
            <person name="Shimizu K.K."/>
        </authorList>
    </citation>
    <scope>NUCLEOTIDE SEQUENCE [LARGE SCALE GENOMIC DNA]</scope>
    <source>
        <strain evidence="4">214</strain>
    </source>
</reference>
<gene>
    <name evidence="4" type="ORF">SLEP1_g49394</name>
</gene>
<evidence type="ECO:0000256" key="2">
    <source>
        <dbReference type="SAM" id="Phobius"/>
    </source>
</evidence>
<evidence type="ECO:0000313" key="4">
    <source>
        <dbReference type="EMBL" id="GKV41924.1"/>
    </source>
</evidence>
<name>A0AAV5LXY5_9ROSI</name>